<dbReference type="Proteomes" id="UP000541444">
    <property type="component" value="Unassembled WGS sequence"/>
</dbReference>
<feature type="domain" description="MULE transposase" evidence="1">
    <location>
        <begin position="60"/>
        <end position="154"/>
    </location>
</feature>
<reference evidence="2 3" key="1">
    <citation type="journal article" date="2020" name="IScience">
        <title>Genome Sequencing of the Endangered Kingdonia uniflora (Circaeasteraceae, Ranunculales) Reveals Potential Mechanisms of Evolutionary Specialization.</title>
        <authorList>
            <person name="Sun Y."/>
            <person name="Deng T."/>
            <person name="Zhang A."/>
            <person name="Moore M.J."/>
            <person name="Landis J.B."/>
            <person name="Lin N."/>
            <person name="Zhang H."/>
            <person name="Zhang X."/>
            <person name="Huang J."/>
            <person name="Zhang X."/>
            <person name="Sun H."/>
            <person name="Wang H."/>
        </authorList>
    </citation>
    <scope>NUCLEOTIDE SEQUENCE [LARGE SCALE GENOMIC DNA]</scope>
    <source>
        <strain evidence="2">TB1705</strain>
        <tissue evidence="2">Leaf</tissue>
    </source>
</reference>
<dbReference type="AlphaFoldDB" id="A0A7J7LQC0"/>
<organism evidence="2 3">
    <name type="scientific">Kingdonia uniflora</name>
    <dbReference type="NCBI Taxonomy" id="39325"/>
    <lineage>
        <taxon>Eukaryota</taxon>
        <taxon>Viridiplantae</taxon>
        <taxon>Streptophyta</taxon>
        <taxon>Embryophyta</taxon>
        <taxon>Tracheophyta</taxon>
        <taxon>Spermatophyta</taxon>
        <taxon>Magnoliopsida</taxon>
        <taxon>Ranunculales</taxon>
        <taxon>Circaeasteraceae</taxon>
        <taxon>Kingdonia</taxon>
    </lineage>
</organism>
<keyword evidence="3" id="KW-1185">Reference proteome</keyword>
<dbReference type="EMBL" id="JACGCM010002106">
    <property type="protein sequence ID" value="KAF6144851.1"/>
    <property type="molecule type" value="Genomic_DNA"/>
</dbReference>
<evidence type="ECO:0000259" key="1">
    <source>
        <dbReference type="Pfam" id="PF10551"/>
    </source>
</evidence>
<dbReference type="Pfam" id="PF10551">
    <property type="entry name" value="MULE"/>
    <property type="match status" value="1"/>
</dbReference>
<evidence type="ECO:0000313" key="3">
    <source>
        <dbReference type="Proteomes" id="UP000541444"/>
    </source>
</evidence>
<dbReference type="PANTHER" id="PTHR31973:SF187">
    <property type="entry name" value="MUTATOR TRANSPOSASE MUDRA PROTEIN"/>
    <property type="match status" value="1"/>
</dbReference>
<accession>A0A7J7LQC0</accession>
<dbReference type="InterPro" id="IPR018289">
    <property type="entry name" value="MULE_transposase_dom"/>
</dbReference>
<protein>
    <recommendedName>
        <fullName evidence="1">MULE transposase domain-containing protein</fullName>
    </recommendedName>
</protein>
<dbReference type="PANTHER" id="PTHR31973">
    <property type="entry name" value="POLYPROTEIN, PUTATIVE-RELATED"/>
    <property type="match status" value="1"/>
</dbReference>
<dbReference type="OrthoDB" id="1895122at2759"/>
<sequence>MRGSFEYAYQLLTSCIAEVKLVELDFVFDIQTTSCKDKRFTGYFWCFGPSKKTYKLLRPVVVIDGTFLKGRYRGTLVTAIAIDPSNYIFLLAFLITDSETTKSWTYFLEMFGSNFYGYDTRFVVISDRNPKIINAVPKVFPFAIHTFCAFHRSNNIKTTLESTRIAFRMAAEALTSIDFDKYMNAIRNKNPVGLQYILGIPKETWSNLYIPMSRYVVTLYSLT</sequence>
<proteinExistence type="predicted"/>
<evidence type="ECO:0000313" key="2">
    <source>
        <dbReference type="EMBL" id="KAF6144851.1"/>
    </source>
</evidence>
<comment type="caution">
    <text evidence="2">The sequence shown here is derived from an EMBL/GenBank/DDBJ whole genome shotgun (WGS) entry which is preliminary data.</text>
</comment>
<gene>
    <name evidence="2" type="ORF">GIB67_001862</name>
</gene>
<name>A0A7J7LQC0_9MAGN</name>